<keyword evidence="1" id="KW-0812">Transmembrane</keyword>
<feature type="transmembrane region" description="Helical" evidence="1">
    <location>
        <begin position="12"/>
        <end position="35"/>
    </location>
</feature>
<proteinExistence type="predicted"/>
<accession>A0A0G0AFH9</accession>
<comment type="caution">
    <text evidence="2">The sequence shown here is derived from an EMBL/GenBank/DDBJ whole genome shotgun (WGS) entry which is preliminary data.</text>
</comment>
<dbReference type="PROSITE" id="PS00409">
    <property type="entry name" value="PROKAR_NTER_METHYL"/>
    <property type="match status" value="1"/>
</dbReference>
<evidence type="ECO:0000313" key="3">
    <source>
        <dbReference type="Proteomes" id="UP000034488"/>
    </source>
</evidence>
<sequence length="635" mass="68928">MKSFKQKLKGYSLVEIVLAIGIFAVISSMLVLLVVDSTRTLESTQTRAKATHLTQEIYSALLLLKSESWYNVARYTNEGSKHISYTSGRYEILDGEEVRNNLTYSFSVLSVLRDSSGNIVDTGGSLDPHSRLISINISWIDKLNQTHTINPKIYINDWNTNSVTYTTSTDFDRGSYTQTMSQILNGGEVRLQSMKYADWCNPSLSLSSFDLPQQGIATTISTSGDTIYMGTGENASGISFMKATTSGEPPQVTVGSTFNGYKTNDVFGLNGNALLATDTNSEEVVIIDITSVPYTKVGYFDSVGQQDATSVFALSGKGFVTHGNNLTIFDLSSVNGARPQLSTTPVGTSSSIVTDMYVDNDYIYLTVTNNTHEFLIYEYNSGLKLIGQGDLGTQSSTSLFISEDKTRAYIGTATNIGKEFFILDISTKTGSYPIVMSYELGLLSVKSVIAVDNRAIIGGYGGEEYVVLDIENETVIAQCGGLQIDTGINAIALVRQGVNLYSYILTKDATQELKIIRGGPGGGGPDGDGYFSEGLYISDIFDSTSIISTYYILGLTTSVPTGTSLQIQLRVSNDPSMTGSTWIGPDGTSNTYYQETGVYNLPTSLTGRYIQYKAAFGSDTVLTPLLEELVINYEK</sequence>
<dbReference type="AlphaFoldDB" id="A0A0G0AFH9"/>
<evidence type="ECO:0000313" key="2">
    <source>
        <dbReference type="EMBL" id="KKP55343.1"/>
    </source>
</evidence>
<dbReference type="EMBL" id="LBPI01000002">
    <property type="protein sequence ID" value="KKP55343.1"/>
    <property type="molecule type" value="Genomic_DNA"/>
</dbReference>
<dbReference type="InterPro" id="IPR011044">
    <property type="entry name" value="Quino_amine_DH_bsu"/>
</dbReference>
<protein>
    <submittedName>
        <fullName evidence="2">Uncharacterized protein</fullName>
    </submittedName>
</protein>
<name>A0A0G0AFH9_9BACT</name>
<evidence type="ECO:0000256" key="1">
    <source>
        <dbReference type="SAM" id="Phobius"/>
    </source>
</evidence>
<keyword evidence="1" id="KW-1133">Transmembrane helix</keyword>
<dbReference type="InterPro" id="IPR012902">
    <property type="entry name" value="N_methyl_site"/>
</dbReference>
<keyword evidence="1" id="KW-0472">Membrane</keyword>
<reference evidence="2 3" key="1">
    <citation type="journal article" date="2015" name="Nature">
        <title>rRNA introns, odd ribosomes, and small enigmatic genomes across a large radiation of phyla.</title>
        <authorList>
            <person name="Brown C.T."/>
            <person name="Hug L.A."/>
            <person name="Thomas B.C."/>
            <person name="Sharon I."/>
            <person name="Castelle C.J."/>
            <person name="Singh A."/>
            <person name="Wilkins M.J."/>
            <person name="Williams K.H."/>
            <person name="Banfield J.F."/>
        </authorList>
    </citation>
    <scope>NUCLEOTIDE SEQUENCE [LARGE SCALE GENOMIC DNA]</scope>
</reference>
<dbReference type="SUPFAM" id="SSF50969">
    <property type="entry name" value="YVTN repeat-like/Quinoprotein amine dehydrogenase"/>
    <property type="match status" value="1"/>
</dbReference>
<gene>
    <name evidence="2" type="ORF">UR47_C0002G0060</name>
</gene>
<organism evidence="2 3">
    <name type="scientific">candidate division WS6 bacterium GW2011_GWB1_33_6</name>
    <dbReference type="NCBI Taxonomy" id="1619088"/>
    <lineage>
        <taxon>Bacteria</taxon>
        <taxon>Candidatus Dojkabacteria</taxon>
    </lineage>
</organism>
<dbReference type="Proteomes" id="UP000034488">
    <property type="component" value="Unassembled WGS sequence"/>
</dbReference>